<dbReference type="GO" id="GO:0006265">
    <property type="term" value="P:DNA topological change"/>
    <property type="evidence" value="ECO:0007669"/>
    <property type="project" value="UniProtKB-UniRule"/>
</dbReference>
<evidence type="ECO:0000256" key="2">
    <source>
        <dbReference type="ARBA" id="ARBA00009446"/>
    </source>
</evidence>
<sequence length="725" mass="82825">MAKTLILAEKPSVGRDIARVFNCTKSINGGLEGNKYIVTWALGHLVTLADPEKYDKQYQKWDINDLPIIPDKMQLVVIKNTTKQYNAVKNLMNRNDVNNIVIATDAGREGELVARWIINKAHIKKPMQRLWISSVTDKAIKEGFKNLKNSHDYDALYHSAYSRSIADWLVGINATRALTCKYNAQLACGRVQTPTLAMIAKREEEIKNFTPRTFYGIKVITKDINWSWQSNKNESHLFDEENIDDIITNISNHSLKITEINKTTKKKYAPQLYDLTELQRDANKLYGFSAKETLSIMQDLYEYHKVLTYPRTDSRYLTDDIVPTLKERLEASKGGYYDHIINKILAVPIKKQAHFVNNSKVSDHHAIIPTEQPAMLGSFSDKEMKIYELVLKRFLAVLLPPYLYEQTVIKAVINKEKFTAKGKIEKQTGWKEVYGKIEDEDNDDQSLPLLKQHETITVNEIIKTTGQTTPPAYFNEATLLSAMENPIQFTNSSSKQINTTLKNTGGLGTVATRADIIEKLFNTFLIEKHGNDIRVTSKGKQLLQLVPQDLKEPELTAKWEMELAKIAKKQQKSNNFINEIKDYTQNIITEISSSQAKFKHENLTTKKCPDCGELMLEVNGKKGKMLVCSNPDCKHRETISIVTNARCPNCHKKLELVGKGDKQMFVCKTCGYRQHMNAFKKERENKSSLARKSDVKKYMNQQKKQQTSIEDSPFAALLKLKDDLK</sequence>
<dbReference type="GO" id="GO:0000287">
    <property type="term" value="F:magnesium ion binding"/>
    <property type="evidence" value="ECO:0007669"/>
    <property type="project" value="UniProtKB-UniRule"/>
</dbReference>
<keyword evidence="3 8" id="KW-0479">Metal-binding</keyword>
<dbReference type="NCBIfam" id="NF005829">
    <property type="entry name" value="PRK07726.1"/>
    <property type="match status" value="1"/>
</dbReference>
<dbReference type="HAMAP" id="MF_00953">
    <property type="entry name" value="Topoisom_3_prok"/>
    <property type="match status" value="1"/>
</dbReference>
<dbReference type="Gene3D" id="1.10.460.10">
    <property type="entry name" value="Topoisomerase I, domain 2"/>
    <property type="match status" value="1"/>
</dbReference>
<dbReference type="InterPro" id="IPR034144">
    <property type="entry name" value="TOPRIM_TopoIII"/>
</dbReference>
<evidence type="ECO:0000259" key="11">
    <source>
        <dbReference type="PROSITE" id="PS52039"/>
    </source>
</evidence>
<dbReference type="PROSITE" id="PS00396">
    <property type="entry name" value="TOPO_IA_1"/>
    <property type="match status" value="1"/>
</dbReference>
<comment type="function">
    <text evidence="8">Releases the supercoiling and torsional tension of DNA, which is introduced during the DNA replication and transcription, by transiently cleaving and rejoining one strand of the DNA duplex. Introduces a single-strand break via transesterification at a target site in duplex DNA. The scissile phosphodiester is attacked by the catalytic tyrosine of the enzyme, resulting in the formation of a DNA-(5'-phosphotyrosyl)-enzyme intermediate and the expulsion of a 3'-OH DNA strand. The free DNA strand then undergoes passage around the unbroken strand, thus removing DNA supercoils. Finally, in the religation step, the DNA 3'-OH attacks the covalent intermediate to expel the active-site tyrosine and restore the DNA phosphodiester backbone.</text>
</comment>
<dbReference type="GO" id="GO:0043597">
    <property type="term" value="C:cytoplasmic replication fork"/>
    <property type="evidence" value="ECO:0007669"/>
    <property type="project" value="TreeGrafter"/>
</dbReference>
<evidence type="ECO:0000256" key="1">
    <source>
        <dbReference type="ARBA" id="ARBA00000213"/>
    </source>
</evidence>
<dbReference type="InterPro" id="IPR013825">
    <property type="entry name" value="Topo_IA_cen_sub2"/>
</dbReference>
<evidence type="ECO:0000256" key="4">
    <source>
        <dbReference type="ARBA" id="ARBA00022842"/>
    </source>
</evidence>
<dbReference type="NCBIfam" id="TIGR01056">
    <property type="entry name" value="topB"/>
    <property type="match status" value="1"/>
</dbReference>
<dbReference type="InterPro" id="IPR000380">
    <property type="entry name" value="Topo_IA"/>
</dbReference>
<keyword evidence="6 8" id="KW-0238">DNA-binding</keyword>
<evidence type="ECO:0000256" key="3">
    <source>
        <dbReference type="ARBA" id="ARBA00022723"/>
    </source>
</evidence>
<protein>
    <recommendedName>
        <fullName evidence="8">DNA topoisomerase 3</fullName>
        <ecNumber evidence="8">5.6.2.1</ecNumber>
    </recommendedName>
    <alternativeName>
        <fullName evidence="8">DNA topoisomerase III</fullName>
    </alternativeName>
</protein>
<dbReference type="SUPFAM" id="SSF56712">
    <property type="entry name" value="Prokaryotic type I DNA topoisomerase"/>
    <property type="match status" value="1"/>
</dbReference>
<keyword evidence="13" id="KW-1185">Reference proteome</keyword>
<dbReference type="PRINTS" id="PR00417">
    <property type="entry name" value="PRTPISMRASEI"/>
</dbReference>
<dbReference type="InterPro" id="IPR023406">
    <property type="entry name" value="Topo_IA_AS"/>
</dbReference>
<dbReference type="GO" id="GO:0003917">
    <property type="term" value="F:DNA topoisomerase type I (single strand cut, ATP-independent) activity"/>
    <property type="evidence" value="ECO:0007669"/>
    <property type="project" value="UniProtKB-UniRule"/>
</dbReference>
<feature type="compositionally biased region" description="Polar residues" evidence="9">
    <location>
        <begin position="699"/>
        <end position="710"/>
    </location>
</feature>
<comment type="caution">
    <text evidence="8">Lacks conserved residue(s) required for the propagation of feature annotation.</text>
</comment>
<dbReference type="InterPro" id="IPR003601">
    <property type="entry name" value="Topo_IA_2"/>
</dbReference>
<dbReference type="CDD" id="cd03362">
    <property type="entry name" value="TOPRIM_TopoIA_TopoIII"/>
    <property type="match status" value="1"/>
</dbReference>
<feature type="domain" description="Topo IA-type catalytic" evidence="11">
    <location>
        <begin position="153"/>
        <end position="588"/>
    </location>
</feature>
<dbReference type="InterPro" id="IPR023405">
    <property type="entry name" value="Topo_IA_core_domain"/>
</dbReference>
<feature type="site" description="Interaction with DNA" evidence="8">
    <location>
        <position position="168"/>
    </location>
</feature>
<name>A0A1I0FHM4_9FIRM</name>
<reference evidence="13" key="1">
    <citation type="submission" date="2016-10" db="EMBL/GenBank/DDBJ databases">
        <authorList>
            <person name="Varghese N."/>
            <person name="Submissions S."/>
        </authorList>
    </citation>
    <scope>NUCLEOTIDE SEQUENCE [LARGE SCALE GENOMIC DNA]</scope>
    <source>
        <strain evidence="13">DSM 1551</strain>
    </source>
</reference>
<evidence type="ECO:0000256" key="6">
    <source>
        <dbReference type="ARBA" id="ARBA00023125"/>
    </source>
</evidence>
<evidence type="ECO:0000256" key="9">
    <source>
        <dbReference type="SAM" id="MobiDB-lite"/>
    </source>
</evidence>
<keyword evidence="4 8" id="KW-0460">Magnesium</keyword>
<feature type="site" description="Interaction with DNA" evidence="8">
    <location>
        <position position="61"/>
    </location>
</feature>
<evidence type="ECO:0000313" key="12">
    <source>
        <dbReference type="EMBL" id="SET57484.1"/>
    </source>
</evidence>
<evidence type="ECO:0000256" key="7">
    <source>
        <dbReference type="ARBA" id="ARBA00023235"/>
    </source>
</evidence>
<dbReference type="OrthoDB" id="9803554at2"/>
<dbReference type="CDD" id="cd00186">
    <property type="entry name" value="TOP1Ac"/>
    <property type="match status" value="1"/>
</dbReference>
<evidence type="ECO:0000313" key="13">
    <source>
        <dbReference type="Proteomes" id="UP000198558"/>
    </source>
</evidence>
<dbReference type="PROSITE" id="PS52039">
    <property type="entry name" value="TOPO_IA_2"/>
    <property type="match status" value="1"/>
</dbReference>
<dbReference type="SMART" id="SM00436">
    <property type="entry name" value="TOP1Bc"/>
    <property type="match status" value="1"/>
</dbReference>
<keyword evidence="7 8" id="KW-0413">Isomerase</keyword>
<dbReference type="GO" id="GO:0006310">
    <property type="term" value="P:DNA recombination"/>
    <property type="evidence" value="ECO:0007669"/>
    <property type="project" value="TreeGrafter"/>
</dbReference>
<dbReference type="GO" id="GO:0006281">
    <property type="term" value="P:DNA repair"/>
    <property type="evidence" value="ECO:0007669"/>
    <property type="project" value="TreeGrafter"/>
</dbReference>
<dbReference type="SMART" id="SM00493">
    <property type="entry name" value="TOPRIM"/>
    <property type="match status" value="1"/>
</dbReference>
<dbReference type="AlphaFoldDB" id="A0A1I0FHM4"/>
<dbReference type="PANTHER" id="PTHR11390">
    <property type="entry name" value="PROKARYOTIC DNA TOPOISOMERASE"/>
    <property type="match status" value="1"/>
</dbReference>
<feature type="compositionally biased region" description="Basic and acidic residues" evidence="9">
    <location>
        <begin position="681"/>
        <end position="697"/>
    </location>
</feature>
<dbReference type="RefSeq" id="WP_092354301.1">
    <property type="nucleotide sequence ID" value="NZ_FOIN01000019.1"/>
</dbReference>
<dbReference type="InterPro" id="IPR006171">
    <property type="entry name" value="TOPRIM_dom"/>
</dbReference>
<dbReference type="Gene3D" id="1.10.290.10">
    <property type="entry name" value="Topoisomerase I, domain 4"/>
    <property type="match status" value="1"/>
</dbReference>
<feature type="binding site" evidence="8">
    <location>
        <position position="105"/>
    </location>
    <ligand>
        <name>Mg(2+)</name>
        <dbReference type="ChEBI" id="CHEBI:18420"/>
        <note>catalytic</note>
    </ligand>
</feature>
<feature type="domain" description="Toprim" evidence="10">
    <location>
        <begin position="3"/>
        <end position="134"/>
    </location>
</feature>
<accession>A0A1I0FHM4</accession>
<dbReference type="Pfam" id="PF01131">
    <property type="entry name" value="Topoisom_bac"/>
    <property type="match status" value="1"/>
</dbReference>
<dbReference type="Gene3D" id="3.40.50.140">
    <property type="match status" value="1"/>
</dbReference>
<dbReference type="Gene3D" id="2.70.20.10">
    <property type="entry name" value="Topoisomerase I, domain 3"/>
    <property type="match status" value="1"/>
</dbReference>
<dbReference type="SMART" id="SM00437">
    <property type="entry name" value="TOP1Ac"/>
    <property type="match status" value="1"/>
</dbReference>
<comment type="catalytic activity">
    <reaction evidence="1 8">
        <text>ATP-independent breakage of single-stranded DNA, followed by passage and rejoining.</text>
        <dbReference type="EC" id="5.6.2.1"/>
    </reaction>
</comment>
<dbReference type="InterPro" id="IPR003602">
    <property type="entry name" value="Topo_IA_DNA-bd_dom"/>
</dbReference>
<feature type="active site" description="O-(5'-phospho-DNA)-tyrosine intermediate" evidence="8">
    <location>
        <position position="309"/>
    </location>
</feature>
<dbReference type="InterPro" id="IPR013826">
    <property type="entry name" value="Topo_IA_cen_sub3"/>
</dbReference>
<dbReference type="PROSITE" id="PS50880">
    <property type="entry name" value="TOPRIM"/>
    <property type="match status" value="1"/>
</dbReference>
<dbReference type="InterPro" id="IPR013824">
    <property type="entry name" value="Topo_IA_cen_sub1"/>
</dbReference>
<gene>
    <name evidence="8" type="primary">topB</name>
    <name evidence="12" type="ORF">SAMN04489758_11927</name>
</gene>
<comment type="similarity">
    <text evidence="2 8">Belongs to the type IA topoisomerase family.</text>
</comment>
<comment type="cofactor">
    <cofactor evidence="8">
        <name>Mg(2+)</name>
        <dbReference type="ChEBI" id="CHEBI:18420"/>
    </cofactor>
</comment>
<dbReference type="Proteomes" id="UP000198558">
    <property type="component" value="Unassembled WGS sequence"/>
</dbReference>
<feature type="region of interest" description="Disordered" evidence="9">
    <location>
        <begin position="681"/>
        <end position="710"/>
    </location>
</feature>
<proteinExistence type="inferred from homology"/>
<feature type="binding site" evidence="8">
    <location>
        <position position="9"/>
    </location>
    <ligand>
        <name>Mg(2+)</name>
        <dbReference type="ChEBI" id="CHEBI:18420"/>
        <note>catalytic</note>
    </ligand>
</feature>
<feature type="site" description="Interaction with DNA" evidence="8">
    <location>
        <position position="176"/>
    </location>
</feature>
<feature type="site" description="Interaction with DNA" evidence="8">
    <location>
        <position position="311"/>
    </location>
</feature>
<dbReference type="GeneID" id="78288624"/>
<dbReference type="InterPro" id="IPR005738">
    <property type="entry name" value="TopoIII"/>
</dbReference>
<dbReference type="Pfam" id="PF01751">
    <property type="entry name" value="Toprim"/>
    <property type="match status" value="1"/>
</dbReference>
<dbReference type="GO" id="GO:0003677">
    <property type="term" value="F:DNA binding"/>
    <property type="evidence" value="ECO:0007669"/>
    <property type="project" value="UniProtKB-KW"/>
</dbReference>
<organism evidence="12 13">
    <name type="scientific">Thomasclavelia cocleata</name>
    <dbReference type="NCBI Taxonomy" id="69824"/>
    <lineage>
        <taxon>Bacteria</taxon>
        <taxon>Bacillati</taxon>
        <taxon>Bacillota</taxon>
        <taxon>Erysipelotrichia</taxon>
        <taxon>Erysipelotrichales</taxon>
        <taxon>Coprobacillaceae</taxon>
        <taxon>Thomasclavelia</taxon>
    </lineage>
</organism>
<dbReference type="InterPro" id="IPR013497">
    <property type="entry name" value="Topo_IA_cen"/>
</dbReference>
<evidence type="ECO:0000256" key="8">
    <source>
        <dbReference type="HAMAP-Rule" id="MF_00953"/>
    </source>
</evidence>
<dbReference type="PANTHER" id="PTHR11390:SF21">
    <property type="entry name" value="DNA TOPOISOMERASE 3-ALPHA"/>
    <property type="match status" value="1"/>
</dbReference>
<keyword evidence="5 8" id="KW-0799">Topoisomerase</keyword>
<evidence type="ECO:0000259" key="10">
    <source>
        <dbReference type="PROSITE" id="PS50880"/>
    </source>
</evidence>
<evidence type="ECO:0000256" key="5">
    <source>
        <dbReference type="ARBA" id="ARBA00023029"/>
    </source>
</evidence>
<dbReference type="EMBL" id="FOIN01000019">
    <property type="protein sequence ID" value="SET57484.1"/>
    <property type="molecule type" value="Genomic_DNA"/>
</dbReference>
<dbReference type="EC" id="5.6.2.1" evidence="8"/>